<dbReference type="InterPro" id="IPR002885">
    <property type="entry name" value="PPR_rpt"/>
</dbReference>
<dbReference type="InterPro" id="IPR011990">
    <property type="entry name" value="TPR-like_helical_dom_sf"/>
</dbReference>
<keyword evidence="3" id="KW-0812">Transmembrane</keyword>
<reference evidence="4" key="1">
    <citation type="submission" date="2020-03" db="EMBL/GenBank/DDBJ databases">
        <title>Castanea mollissima Vanexum genome sequencing.</title>
        <authorList>
            <person name="Staton M."/>
        </authorList>
    </citation>
    <scope>NUCLEOTIDE SEQUENCE</scope>
    <source>
        <tissue evidence="4">Leaf</tissue>
    </source>
</reference>
<name>A0A8J4RZA4_9ROSI</name>
<protein>
    <recommendedName>
        <fullName evidence="6">Pentatricopeptide repeat-containing protein</fullName>
    </recommendedName>
</protein>
<sequence>MRELGMLKRLRSVLGSVWYWTMWFGVLLWLICGYVWNGEFEKGKVVFVEMRGLGLELNEFSLTRVLGALFDAIEGEQVHGIGFKMGPRLLISGRQVQALGQKVGFLKVICVSNALMSMYERCGGMYDARHVIDDMLHRVSVSWNSLTAGYSENGFSSQALEVFSQMRDISLQPNEYALASVLEVVSNLNSMKQKRYCHADAFVLKAFGAMTDLVQGRVVHSLCLKFGVDQDAFVESTVIDMYPCNIHGNVVLGNVAAIKLLELPPENESAYLLLPNLYASAGVLVISRGSKEHRDY</sequence>
<dbReference type="GO" id="GO:0009451">
    <property type="term" value="P:RNA modification"/>
    <property type="evidence" value="ECO:0007669"/>
    <property type="project" value="InterPro"/>
</dbReference>
<feature type="repeat" description="PPR" evidence="2">
    <location>
        <begin position="139"/>
        <end position="173"/>
    </location>
</feature>
<accession>A0A8J4RZA4</accession>
<dbReference type="GO" id="GO:0003723">
    <property type="term" value="F:RNA binding"/>
    <property type="evidence" value="ECO:0007669"/>
    <property type="project" value="InterPro"/>
</dbReference>
<keyword evidence="3" id="KW-1133">Transmembrane helix</keyword>
<proteinExistence type="predicted"/>
<dbReference type="Gene3D" id="1.25.40.10">
    <property type="entry name" value="Tetratricopeptide repeat domain"/>
    <property type="match status" value="1"/>
</dbReference>
<organism evidence="4 5">
    <name type="scientific">Castanea mollissima</name>
    <name type="common">Chinese chestnut</name>
    <dbReference type="NCBI Taxonomy" id="60419"/>
    <lineage>
        <taxon>Eukaryota</taxon>
        <taxon>Viridiplantae</taxon>
        <taxon>Streptophyta</taxon>
        <taxon>Embryophyta</taxon>
        <taxon>Tracheophyta</taxon>
        <taxon>Spermatophyta</taxon>
        <taxon>Magnoliopsida</taxon>
        <taxon>eudicotyledons</taxon>
        <taxon>Gunneridae</taxon>
        <taxon>Pentapetalae</taxon>
        <taxon>rosids</taxon>
        <taxon>fabids</taxon>
        <taxon>Fagales</taxon>
        <taxon>Fagaceae</taxon>
        <taxon>Castanea</taxon>
    </lineage>
</organism>
<comment type="caution">
    <text evidence="4">The sequence shown here is derived from an EMBL/GenBank/DDBJ whole genome shotgun (WGS) entry which is preliminary data.</text>
</comment>
<dbReference type="PANTHER" id="PTHR47926:SF347">
    <property type="entry name" value="PENTATRICOPEPTIDE REPEAT-CONTAINING PROTEIN"/>
    <property type="match status" value="1"/>
</dbReference>
<evidence type="ECO:0000256" key="1">
    <source>
        <dbReference type="ARBA" id="ARBA00022737"/>
    </source>
</evidence>
<evidence type="ECO:0000256" key="2">
    <source>
        <dbReference type="PROSITE-ProRule" id="PRU00708"/>
    </source>
</evidence>
<dbReference type="InterPro" id="IPR046960">
    <property type="entry name" value="PPR_At4g14850-like_plant"/>
</dbReference>
<evidence type="ECO:0000313" key="4">
    <source>
        <dbReference type="EMBL" id="KAF3972766.1"/>
    </source>
</evidence>
<evidence type="ECO:0000313" key="5">
    <source>
        <dbReference type="Proteomes" id="UP000737018"/>
    </source>
</evidence>
<keyword evidence="5" id="KW-1185">Reference proteome</keyword>
<dbReference type="NCBIfam" id="TIGR00756">
    <property type="entry name" value="PPR"/>
    <property type="match status" value="1"/>
</dbReference>
<dbReference type="PROSITE" id="PS51375">
    <property type="entry name" value="PPR"/>
    <property type="match status" value="1"/>
</dbReference>
<keyword evidence="3" id="KW-0472">Membrane</keyword>
<evidence type="ECO:0000256" key="3">
    <source>
        <dbReference type="SAM" id="Phobius"/>
    </source>
</evidence>
<dbReference type="PANTHER" id="PTHR47926">
    <property type="entry name" value="PENTATRICOPEPTIDE REPEAT-CONTAINING PROTEIN"/>
    <property type="match status" value="1"/>
</dbReference>
<dbReference type="Proteomes" id="UP000737018">
    <property type="component" value="Unassembled WGS sequence"/>
</dbReference>
<dbReference type="AlphaFoldDB" id="A0A8J4RZA4"/>
<dbReference type="EMBL" id="JRKL02000305">
    <property type="protein sequence ID" value="KAF3972766.1"/>
    <property type="molecule type" value="Genomic_DNA"/>
</dbReference>
<dbReference type="OrthoDB" id="185373at2759"/>
<evidence type="ECO:0008006" key="6">
    <source>
        <dbReference type="Google" id="ProtNLM"/>
    </source>
</evidence>
<feature type="transmembrane region" description="Helical" evidence="3">
    <location>
        <begin position="12"/>
        <end position="36"/>
    </location>
</feature>
<keyword evidence="1" id="KW-0677">Repeat</keyword>
<gene>
    <name evidence="4" type="ORF">CMV_003748</name>
</gene>
<dbReference type="Pfam" id="PF01535">
    <property type="entry name" value="PPR"/>
    <property type="match status" value="2"/>
</dbReference>